<dbReference type="Gene3D" id="1.10.12.10">
    <property type="entry name" value="Lyase 2-enoyl-coa Hydratase, Chain A, domain 2"/>
    <property type="match status" value="1"/>
</dbReference>
<dbReference type="AlphaFoldDB" id="K5B724"/>
<dbReference type="OrthoDB" id="8452484at2"/>
<evidence type="ECO:0000313" key="3">
    <source>
        <dbReference type="Proteomes" id="UP000006265"/>
    </source>
</evidence>
<evidence type="ECO:0000256" key="1">
    <source>
        <dbReference type="ARBA" id="ARBA00005254"/>
    </source>
</evidence>
<dbReference type="PATRIC" id="fig|1122247.3.peg.4589"/>
<name>K5B724_MYCHD</name>
<reference evidence="2 3" key="1">
    <citation type="journal article" date="2012" name="J. Bacteriol.">
        <title>Genome sequence of Mycobacterium hassiacum DSM 44199, a rare source of heat-stable mycobacterial proteins.</title>
        <authorList>
            <person name="Tiago I."/>
            <person name="Maranha A."/>
            <person name="Mendes V."/>
            <person name="Alarico S."/>
            <person name="Moynihan P.J."/>
            <person name="Clarke A.J."/>
            <person name="Macedo-Ribeiro S."/>
            <person name="Pereira P.J."/>
            <person name="Empadinhas N."/>
        </authorList>
    </citation>
    <scope>NUCLEOTIDE SEQUENCE [LARGE SCALE GENOMIC DNA]</scope>
    <source>
        <strain evidence="3">DSM 44199 / CIP 105218 / JCM 12690 / 3849</strain>
    </source>
</reference>
<protein>
    <submittedName>
        <fullName evidence="2">Enoyl-CoA hydratase/isomerase family protein</fullName>
    </submittedName>
</protein>
<comment type="caution">
    <text evidence="2">The sequence shown here is derived from an EMBL/GenBank/DDBJ whole genome shotgun (WGS) entry which is preliminary data.</text>
</comment>
<comment type="similarity">
    <text evidence="1">Belongs to the enoyl-CoA hydratase/isomerase family.</text>
</comment>
<organism evidence="2 3">
    <name type="scientific">Mycolicibacterium hassiacum (strain DSM 44199 / CIP 105218 / JCM 12690 / 3849)</name>
    <name type="common">Mycobacterium hassiacum</name>
    <dbReference type="NCBI Taxonomy" id="1122247"/>
    <lineage>
        <taxon>Bacteria</taxon>
        <taxon>Bacillati</taxon>
        <taxon>Actinomycetota</taxon>
        <taxon>Actinomycetes</taxon>
        <taxon>Mycobacteriales</taxon>
        <taxon>Mycobacteriaceae</taxon>
        <taxon>Mycolicibacterium</taxon>
    </lineage>
</organism>
<dbReference type="InterPro" id="IPR014748">
    <property type="entry name" value="Enoyl-CoA_hydra_C"/>
</dbReference>
<dbReference type="EMBL" id="AMRA01000155">
    <property type="protein sequence ID" value="EKF21203.1"/>
    <property type="molecule type" value="Genomic_DNA"/>
</dbReference>
<dbReference type="Pfam" id="PF00378">
    <property type="entry name" value="ECH_1"/>
    <property type="match status" value="1"/>
</dbReference>
<dbReference type="GO" id="GO:0016853">
    <property type="term" value="F:isomerase activity"/>
    <property type="evidence" value="ECO:0007669"/>
    <property type="project" value="UniProtKB-KW"/>
</dbReference>
<dbReference type="SUPFAM" id="SSF52096">
    <property type="entry name" value="ClpP/crotonase"/>
    <property type="match status" value="1"/>
</dbReference>
<accession>K5B724</accession>
<gene>
    <name evidence="2" type="ORF">C731_4789</name>
</gene>
<dbReference type="STRING" id="1122247.GCA_000379865_01011"/>
<dbReference type="InterPro" id="IPR001753">
    <property type="entry name" value="Enoyl-CoA_hydra/iso"/>
</dbReference>
<keyword evidence="2" id="KW-0413">Isomerase</keyword>
<proteinExistence type="inferred from homology"/>
<dbReference type="RefSeq" id="WP_005632527.1">
    <property type="nucleotide sequence ID" value="NZ_AMRA01000155.1"/>
</dbReference>
<keyword evidence="3" id="KW-1185">Reference proteome</keyword>
<dbReference type="Gene3D" id="3.90.226.10">
    <property type="entry name" value="2-enoyl-CoA Hydratase, Chain A, domain 1"/>
    <property type="match status" value="1"/>
</dbReference>
<dbReference type="PANTHER" id="PTHR43459:SF1">
    <property type="entry name" value="EG:BACN32G11.4 PROTEIN"/>
    <property type="match status" value="1"/>
</dbReference>
<dbReference type="PANTHER" id="PTHR43459">
    <property type="entry name" value="ENOYL-COA HYDRATASE"/>
    <property type="match status" value="1"/>
</dbReference>
<dbReference type="CDD" id="cd06558">
    <property type="entry name" value="crotonase-like"/>
    <property type="match status" value="1"/>
</dbReference>
<sequence>MSPDPGPPAPPYADVPGLRVALDGPVLRLTLDREERRNAVNDVMVDAMVAAIAASNTDERVRVIALDAAGPNFCAGSDLVANTTRSGPRPRVGSTQRRLPHKANRLIAVMTETQVPIVAVVRGWATGLGFHLALAADFCVAATDARFWEPFLARGFTPDSGATWLLPRLIGLARSRRLLMLGEEITGATAAEWEIIHAAHPPDELDRAAEKLVDRLANAPTVALGLTKWLLHTSAGLDLDRQLHNEAMALELAFRSEDFKEGLAAFREKREARFQGR</sequence>
<evidence type="ECO:0000313" key="2">
    <source>
        <dbReference type="EMBL" id="EKF21203.1"/>
    </source>
</evidence>
<dbReference type="InterPro" id="IPR029045">
    <property type="entry name" value="ClpP/crotonase-like_dom_sf"/>
</dbReference>
<dbReference type="Proteomes" id="UP000006265">
    <property type="component" value="Unassembled WGS sequence"/>
</dbReference>
<dbReference type="eggNOG" id="COG1024">
    <property type="taxonomic scope" value="Bacteria"/>
</dbReference>